<reference evidence="1 2" key="1">
    <citation type="submission" date="2015-03" db="EMBL/GenBank/DDBJ databases">
        <authorList>
            <consortium name="Pathogen Informatics"/>
        </authorList>
    </citation>
    <scope>NUCLEOTIDE SEQUENCE [LARGE SCALE GENOMIC DNA]</scope>
    <source>
        <strain evidence="1 2">SMRU737</strain>
    </source>
</reference>
<sequence length="618" mass="71622">MKKQNLFKISNNVQEYSNAFNTMGLNFQGEIPIFVDHKREDLLHNIKRINNEYSECYKTTPIYQCDAGITLSSDLEFYKNCRLFCKKWVTSLNEMINIENLVVIGLYKDFSQYKILTILEYCKKNNIELYILTGRDLSSLSWMIGKQFYSKSEKEVRKAVFSHKKLNEFSETKNKWDIFDIKRLENENIKNLLEEKSWSELVFHGHGKEDHLNLADFTLHGFNKLIPQQEKFAPSWGHQGQSFFKDESKAIRISSINVETLFLLSCSNFPFNDCRLYDSRFNLTLDAIDGIARNIVASIAVQSIDNPEIYEIFSDSNLTNIGTKLHNKLNDVQPFVSIVNIGLPNTRKVDQSLENINGIVRLTQSSKMILSRLASYVSSGLLSSEHEVKKLSNNVLADYMQMTRRGTYGVTEEKYLNFEQNLINRVNPISKKIAEIMIQNQNDELFEFDRYNIFRSIIDESSIFKKICCCGSSGVGCNYIPETNNLFNINSFYCYRCGDKNTSMTGMPEVDFMCDNYDRERLRIKYKIVITPQHRGDVYLGVQLPTYVEKSSNTSPELKRIRFKNIGTKVVEGEICFNEDTLLQSYYLKLFIIQNGGIAISRCFFNLINNCEGKFEKI</sequence>
<dbReference type="Proteomes" id="UP000048179">
    <property type="component" value="Unassembled WGS sequence"/>
</dbReference>
<accession>A0A0T8TKC2</accession>
<dbReference type="AlphaFoldDB" id="A0A0T8TKC2"/>
<evidence type="ECO:0000313" key="2">
    <source>
        <dbReference type="Proteomes" id="UP000048179"/>
    </source>
</evidence>
<proteinExistence type="predicted"/>
<gene>
    <name evidence="1" type="ORF">ERS020247_00606</name>
</gene>
<evidence type="ECO:0000313" key="1">
    <source>
        <dbReference type="EMBL" id="CEY57890.1"/>
    </source>
</evidence>
<dbReference type="EMBL" id="CFGT01000003">
    <property type="protein sequence ID" value="CEY57890.1"/>
    <property type="molecule type" value="Genomic_DNA"/>
</dbReference>
<organism evidence="1 2">
    <name type="scientific">Streptococcus pseudopneumoniae</name>
    <dbReference type="NCBI Taxonomy" id="257758"/>
    <lineage>
        <taxon>Bacteria</taxon>
        <taxon>Bacillati</taxon>
        <taxon>Bacillota</taxon>
        <taxon>Bacilli</taxon>
        <taxon>Lactobacillales</taxon>
        <taxon>Streptococcaceae</taxon>
        <taxon>Streptococcus</taxon>
    </lineage>
</organism>
<name>A0A0T8TKC2_9STRE</name>
<protein>
    <submittedName>
        <fullName evidence="1">Uncharacterized protein</fullName>
    </submittedName>
</protein>
<dbReference type="RefSeq" id="WP_000744515.1">
    <property type="nucleotide sequence ID" value="NZ_CFGT01000003.1"/>
</dbReference>